<feature type="region of interest" description="Disordered" evidence="1">
    <location>
        <begin position="78"/>
        <end position="99"/>
    </location>
</feature>
<proteinExistence type="predicted"/>
<accession>A0A2I0HG35</accession>
<feature type="non-terminal residue" evidence="2">
    <location>
        <position position="1"/>
    </location>
</feature>
<keyword evidence="3" id="KW-1185">Reference proteome</keyword>
<organism evidence="2 3">
    <name type="scientific">Punica granatum</name>
    <name type="common">Pomegranate</name>
    <dbReference type="NCBI Taxonomy" id="22663"/>
    <lineage>
        <taxon>Eukaryota</taxon>
        <taxon>Viridiplantae</taxon>
        <taxon>Streptophyta</taxon>
        <taxon>Embryophyta</taxon>
        <taxon>Tracheophyta</taxon>
        <taxon>Spermatophyta</taxon>
        <taxon>Magnoliopsida</taxon>
        <taxon>eudicotyledons</taxon>
        <taxon>Gunneridae</taxon>
        <taxon>Pentapetalae</taxon>
        <taxon>rosids</taxon>
        <taxon>malvids</taxon>
        <taxon>Myrtales</taxon>
        <taxon>Lythraceae</taxon>
        <taxon>Punica</taxon>
    </lineage>
</organism>
<sequence>LKIDCIRKPSPEKPKILPDPDRFNSGEAQIDFGETSAVSKTVTGVHFGPHRSVQGREPPPAAPSPPLLPIPVALSVNGPRPNSFFAGPTRPVRPSALPG</sequence>
<feature type="compositionally biased region" description="Basic and acidic residues" evidence="1">
    <location>
        <begin position="1"/>
        <end position="24"/>
    </location>
</feature>
<feature type="non-terminal residue" evidence="2">
    <location>
        <position position="99"/>
    </location>
</feature>
<gene>
    <name evidence="2" type="ORF">CRG98_049293</name>
</gene>
<reference evidence="2 3" key="1">
    <citation type="submission" date="2017-11" db="EMBL/GenBank/DDBJ databases">
        <title>De-novo sequencing of pomegranate (Punica granatum L.) genome.</title>
        <authorList>
            <person name="Akparov Z."/>
            <person name="Amiraslanov A."/>
            <person name="Hajiyeva S."/>
            <person name="Abbasov M."/>
            <person name="Kaur K."/>
            <person name="Hamwieh A."/>
            <person name="Solovyev V."/>
            <person name="Salamov A."/>
            <person name="Braich B."/>
            <person name="Kosarev P."/>
            <person name="Mahmoud A."/>
            <person name="Hajiyev E."/>
            <person name="Babayeva S."/>
            <person name="Izzatullayeva V."/>
            <person name="Mammadov A."/>
            <person name="Mammadov A."/>
            <person name="Sharifova S."/>
            <person name="Ojaghi J."/>
            <person name="Eynullazada K."/>
            <person name="Bayramov B."/>
            <person name="Abdulazimova A."/>
            <person name="Shahmuradov I."/>
        </authorList>
    </citation>
    <scope>NUCLEOTIDE SEQUENCE [LARGE SCALE GENOMIC DNA]</scope>
    <source>
        <strain evidence="3">cv. AG2017</strain>
        <tissue evidence="2">Leaf</tissue>
    </source>
</reference>
<evidence type="ECO:0000313" key="3">
    <source>
        <dbReference type="Proteomes" id="UP000233551"/>
    </source>
</evidence>
<dbReference type="EMBL" id="PGOL01038051">
    <property type="protein sequence ID" value="PKI18433.1"/>
    <property type="molecule type" value="Genomic_DNA"/>
</dbReference>
<dbReference type="AlphaFoldDB" id="A0A2I0HG35"/>
<feature type="region of interest" description="Disordered" evidence="1">
    <location>
        <begin position="1"/>
        <end position="27"/>
    </location>
</feature>
<evidence type="ECO:0000256" key="1">
    <source>
        <dbReference type="SAM" id="MobiDB-lite"/>
    </source>
</evidence>
<name>A0A2I0HG35_PUNGR</name>
<protein>
    <submittedName>
        <fullName evidence="2">Uncharacterized protein</fullName>
    </submittedName>
</protein>
<evidence type="ECO:0000313" key="2">
    <source>
        <dbReference type="EMBL" id="PKI18433.1"/>
    </source>
</evidence>
<comment type="caution">
    <text evidence="2">The sequence shown here is derived from an EMBL/GenBank/DDBJ whole genome shotgun (WGS) entry which is preliminary data.</text>
</comment>
<dbReference type="Proteomes" id="UP000233551">
    <property type="component" value="Unassembled WGS sequence"/>
</dbReference>